<proteinExistence type="predicted"/>
<evidence type="ECO:0000313" key="3">
    <source>
        <dbReference type="Proteomes" id="UP000247832"/>
    </source>
</evidence>
<name>A0A2V5LDX1_9MICC</name>
<dbReference type="OrthoDB" id="4907475at2"/>
<protein>
    <submittedName>
        <fullName evidence="2">Uncharacterized protein</fullName>
    </submittedName>
</protein>
<sequence length="433" mass="46638">MAKKSKQSRFGNPAKAAADVAARANAMSLRDARLDRAMEALSPGFALWLESQGSDDAGIDMSLMNLDDFFDMYRILEPQTDAMSLAPEAVGQVLDAATAASPQSTFALRSAVRDYVGYLAQASLWTGTHGELEELAELFKQPAWPGLDPTPNRDALVPPLEGAGNDDLLERDSATDGDLVDPEDYDFPEVYVPELTAELVAATVDGSPLWKNIESILAWVGGGRDVTTKGALRKKNRAEAAAALTHSGAGILDEAIRSSATPAELEAETLNRLKLYWYLLSSLGLIKFDAGRAVLPSHIKERLEFEESRLELFRDVLGQFIFISTLAGSEPGSYTGWHVDMASFMAECATENPPESALLVHALESPETVHPDLYILAKNVASWAAEGLVAVDDHVTVPPAFRPDLVEMLKEDFPVKAVGPGAGLDLAELRSAG</sequence>
<dbReference type="AlphaFoldDB" id="A0A2V5LDX1"/>
<accession>A0A2V5LDX1</accession>
<reference evidence="2 3" key="1">
    <citation type="submission" date="2018-05" db="EMBL/GenBank/DDBJ databases">
        <title>Genetic diversity of glacier-inhabiting Cryobacterium bacteria in China and description of Cryobacterium mengkeensis sp. nov. and Arthrobacter glacialis sp. nov.</title>
        <authorList>
            <person name="Liu Q."/>
            <person name="Xin Y.-H."/>
        </authorList>
    </citation>
    <scope>NUCLEOTIDE SEQUENCE [LARGE SCALE GENOMIC DNA]</scope>
    <source>
        <strain evidence="2 3">LI2</strain>
    </source>
</reference>
<evidence type="ECO:0000256" key="1">
    <source>
        <dbReference type="SAM" id="MobiDB-lite"/>
    </source>
</evidence>
<organism evidence="2 3">
    <name type="scientific">Arthrobacter livingstonensis</name>
    <dbReference type="NCBI Taxonomy" id="670078"/>
    <lineage>
        <taxon>Bacteria</taxon>
        <taxon>Bacillati</taxon>
        <taxon>Actinomycetota</taxon>
        <taxon>Actinomycetes</taxon>
        <taxon>Micrococcales</taxon>
        <taxon>Micrococcaceae</taxon>
        <taxon>Arthrobacter</taxon>
    </lineage>
</organism>
<dbReference type="EMBL" id="QJVD01000001">
    <property type="protein sequence ID" value="PYI69678.1"/>
    <property type="molecule type" value="Genomic_DNA"/>
</dbReference>
<dbReference type="Proteomes" id="UP000247832">
    <property type="component" value="Unassembled WGS sequence"/>
</dbReference>
<keyword evidence="3" id="KW-1185">Reference proteome</keyword>
<gene>
    <name evidence="2" type="ORF">CVV68_00785</name>
</gene>
<comment type="caution">
    <text evidence="2">The sequence shown here is derived from an EMBL/GenBank/DDBJ whole genome shotgun (WGS) entry which is preliminary data.</text>
</comment>
<feature type="region of interest" description="Disordered" evidence="1">
    <location>
        <begin position="149"/>
        <end position="180"/>
    </location>
</feature>
<dbReference type="RefSeq" id="WP_110499101.1">
    <property type="nucleotide sequence ID" value="NZ_QJVD01000001.1"/>
</dbReference>
<evidence type="ECO:0000313" key="2">
    <source>
        <dbReference type="EMBL" id="PYI69678.1"/>
    </source>
</evidence>